<evidence type="ECO:0000313" key="3">
    <source>
        <dbReference type="EMBL" id="OGI65136.1"/>
    </source>
</evidence>
<dbReference type="AlphaFoldDB" id="A0A1F6V6L9"/>
<dbReference type="EMBL" id="MFTP01000022">
    <property type="protein sequence ID" value="OGI65136.1"/>
    <property type="molecule type" value="Genomic_DNA"/>
</dbReference>
<dbReference type="GO" id="GO:0046872">
    <property type="term" value="F:metal ion binding"/>
    <property type="evidence" value="ECO:0007669"/>
    <property type="project" value="UniProtKB-KW"/>
</dbReference>
<gene>
    <name evidence="3" type="ORF">A2647_04260</name>
</gene>
<evidence type="ECO:0008006" key="5">
    <source>
        <dbReference type="Google" id="ProtNLM"/>
    </source>
</evidence>
<dbReference type="Pfam" id="PF00834">
    <property type="entry name" value="Ribul_P_3_epim"/>
    <property type="match status" value="1"/>
</dbReference>
<dbReference type="PANTHER" id="PTHR11749">
    <property type="entry name" value="RIBULOSE-5-PHOSPHATE-3-EPIMERASE"/>
    <property type="match status" value="1"/>
</dbReference>
<keyword evidence="2" id="KW-0413">Isomerase</keyword>
<dbReference type="Proteomes" id="UP000177370">
    <property type="component" value="Unassembled WGS sequence"/>
</dbReference>
<evidence type="ECO:0000313" key="4">
    <source>
        <dbReference type="Proteomes" id="UP000177370"/>
    </source>
</evidence>
<dbReference type="Gene3D" id="3.20.20.70">
    <property type="entry name" value="Aldolase class I"/>
    <property type="match status" value="1"/>
</dbReference>
<reference evidence="3 4" key="1">
    <citation type="journal article" date="2016" name="Nat. Commun.">
        <title>Thousands of microbial genomes shed light on interconnected biogeochemical processes in an aquifer system.</title>
        <authorList>
            <person name="Anantharaman K."/>
            <person name="Brown C.T."/>
            <person name="Hug L.A."/>
            <person name="Sharon I."/>
            <person name="Castelle C.J."/>
            <person name="Probst A.J."/>
            <person name="Thomas B.C."/>
            <person name="Singh A."/>
            <person name="Wilkins M.J."/>
            <person name="Karaoz U."/>
            <person name="Brodie E.L."/>
            <person name="Williams K.H."/>
            <person name="Hubbard S.S."/>
            <person name="Banfield J.F."/>
        </authorList>
    </citation>
    <scope>NUCLEOTIDE SEQUENCE [LARGE SCALE GENOMIC DNA]</scope>
</reference>
<dbReference type="InterPro" id="IPR000056">
    <property type="entry name" value="Ribul_P_3_epim-like"/>
</dbReference>
<protein>
    <recommendedName>
        <fullName evidence="5">Ribulose-phosphate 3-epimerase</fullName>
    </recommendedName>
</protein>
<dbReference type="GO" id="GO:0005975">
    <property type="term" value="P:carbohydrate metabolic process"/>
    <property type="evidence" value="ECO:0007669"/>
    <property type="project" value="InterPro"/>
</dbReference>
<comment type="caution">
    <text evidence="3">The sequence shown here is derived from an EMBL/GenBank/DDBJ whole genome shotgun (WGS) entry which is preliminary data.</text>
</comment>
<proteinExistence type="predicted"/>
<accession>A0A1F6V6L9</accession>
<dbReference type="InterPro" id="IPR011060">
    <property type="entry name" value="RibuloseP-bd_barrel"/>
</dbReference>
<sequence>MIEIIPAILPKNYEDFKNKIALVRGVVSLVQIDICDGVFVPSITWPFLTAGERPDLENSKRSGLEEADLDEHFKKILNEEEGLPFWEDIDFELDLMVSSAVENFDIFTKLGPKRIIFHLEAKEIQRDLEEFKNFLEGIDTYARDVIEIGVAISPNEPTEQIFLLINCIDFVQVMGIDYEGVQGEKFDPKCLEHIKTLKEKFPDLIISVDGGVNFDTAPALISAGANRLVAGSGIFNTDDIIGAVERFKSL</sequence>
<evidence type="ECO:0000256" key="1">
    <source>
        <dbReference type="ARBA" id="ARBA00022723"/>
    </source>
</evidence>
<name>A0A1F6V6L9_9BACT</name>
<dbReference type="SUPFAM" id="SSF51366">
    <property type="entry name" value="Ribulose-phoshate binding barrel"/>
    <property type="match status" value="1"/>
</dbReference>
<dbReference type="GO" id="GO:0016857">
    <property type="term" value="F:racemase and epimerase activity, acting on carbohydrates and derivatives"/>
    <property type="evidence" value="ECO:0007669"/>
    <property type="project" value="InterPro"/>
</dbReference>
<organism evidence="3 4">
    <name type="scientific">Candidatus Nomurabacteria bacterium RIFCSPHIGHO2_01_FULL_40_24b</name>
    <dbReference type="NCBI Taxonomy" id="1801739"/>
    <lineage>
        <taxon>Bacteria</taxon>
        <taxon>Candidatus Nomuraibacteriota</taxon>
    </lineage>
</organism>
<evidence type="ECO:0000256" key="2">
    <source>
        <dbReference type="ARBA" id="ARBA00023235"/>
    </source>
</evidence>
<dbReference type="InterPro" id="IPR013785">
    <property type="entry name" value="Aldolase_TIM"/>
</dbReference>
<keyword evidence="1" id="KW-0479">Metal-binding</keyword>